<accession>A0ABR1UKJ7</accession>
<reference evidence="1 2" key="1">
    <citation type="submission" date="2023-01" db="EMBL/GenBank/DDBJ databases">
        <title>Analysis of 21 Apiospora genomes using comparative genomics revels a genus with tremendous synthesis potential of carbohydrate active enzymes and secondary metabolites.</title>
        <authorList>
            <person name="Sorensen T."/>
        </authorList>
    </citation>
    <scope>NUCLEOTIDE SEQUENCE [LARGE SCALE GENOMIC DNA]</scope>
    <source>
        <strain evidence="1 2">CBS 83171</strain>
    </source>
</reference>
<keyword evidence="2" id="KW-1185">Reference proteome</keyword>
<gene>
    <name evidence="1" type="ORF">PG996_009370</name>
</gene>
<proteinExistence type="predicted"/>
<dbReference type="Proteomes" id="UP001446871">
    <property type="component" value="Unassembled WGS sequence"/>
</dbReference>
<evidence type="ECO:0000313" key="1">
    <source>
        <dbReference type="EMBL" id="KAK8059440.1"/>
    </source>
</evidence>
<name>A0ABR1UKJ7_9PEZI</name>
<protein>
    <submittedName>
        <fullName evidence="1">Uncharacterized protein</fullName>
    </submittedName>
</protein>
<comment type="caution">
    <text evidence="1">The sequence shown here is derived from an EMBL/GenBank/DDBJ whole genome shotgun (WGS) entry which is preliminary data.</text>
</comment>
<organism evidence="1 2">
    <name type="scientific">Apiospora saccharicola</name>
    <dbReference type="NCBI Taxonomy" id="335842"/>
    <lineage>
        <taxon>Eukaryota</taxon>
        <taxon>Fungi</taxon>
        <taxon>Dikarya</taxon>
        <taxon>Ascomycota</taxon>
        <taxon>Pezizomycotina</taxon>
        <taxon>Sordariomycetes</taxon>
        <taxon>Xylariomycetidae</taxon>
        <taxon>Amphisphaeriales</taxon>
        <taxon>Apiosporaceae</taxon>
        <taxon>Apiospora</taxon>
    </lineage>
</organism>
<evidence type="ECO:0000313" key="2">
    <source>
        <dbReference type="Proteomes" id="UP001446871"/>
    </source>
</evidence>
<sequence>MVSVAKKSDVEPELSVAAILGRLVVSDTPESVDVVIGDGVESVFDDSILVMDSVSDEILELVDPVDDESGTVDESVLSKEDVDS</sequence>
<dbReference type="EMBL" id="JAQQWM010000006">
    <property type="protein sequence ID" value="KAK8059440.1"/>
    <property type="molecule type" value="Genomic_DNA"/>
</dbReference>